<dbReference type="PIRSF" id="PIRSF005673">
    <property type="entry name" value="Importin_alpha"/>
    <property type="match status" value="1"/>
</dbReference>
<dbReference type="Proteomes" id="UP001652625">
    <property type="component" value="Chromosome 03"/>
</dbReference>
<name>A0ABM4BKS0_HYDVU</name>
<dbReference type="SMART" id="SM00185">
    <property type="entry name" value="ARM"/>
    <property type="match status" value="8"/>
</dbReference>
<dbReference type="RefSeq" id="XP_065649659.1">
    <property type="nucleotide sequence ID" value="XM_065793587.1"/>
</dbReference>
<evidence type="ECO:0000256" key="2">
    <source>
        <dbReference type="ARBA" id="ARBA00022448"/>
    </source>
</evidence>
<keyword evidence="4 5" id="KW-0653">Protein transport</keyword>
<evidence type="ECO:0000256" key="5">
    <source>
        <dbReference type="PIRNR" id="PIRNR005673"/>
    </source>
</evidence>
<evidence type="ECO:0000256" key="1">
    <source>
        <dbReference type="ARBA" id="ARBA00010394"/>
    </source>
</evidence>
<dbReference type="PROSITE" id="PS50176">
    <property type="entry name" value="ARM_REPEAT"/>
    <property type="match status" value="1"/>
</dbReference>
<sequence>MATRINKYKNQSFDSQELRRRREEVGVQLRKTKRDEQLSKRRNVEVQGVENNVLNIDDGSFMEALPDLIKEIMSDDRVAQLHSTQMFRKLLSKDPNPPINEVIEAGIVPRLIYFLYQVDNNLLQFEASWALTNIASGTSIQTRFVIEGGAVPAFIELLSSPYEDVQDQAVWALGNIAGDSAEFRNYVTECGILEPLLNLLNTSLKLTTTRNAVWCLSNLCRGKNPPPDFSKVSVALPTLAKLIFHQDADVIADTCWALAYLSDGPNQKIQAVINAGVCRRLVELLQHVQDNVVSAALRAVGNIVTGDDTQTQVILNCNVLPKFLTLLSSNRETIRKEACWAISNITAGNKHQIQAIIDANIFPSLINVLSNSEFKTRKEAAWAVTNATSGGSAQQIEYIANQDAIRPLCDLLSVLDSKVIMVALTGIENILRAGTEISGSGEYNKFALQVEECYGLDKIEILQQHENEDIYQKSYEIVETFFRDDEDTDDLNILPNSSCGQFSFGDVVPPTNGFSL</sequence>
<reference evidence="9" key="1">
    <citation type="submission" date="2025-08" db="UniProtKB">
        <authorList>
            <consortium name="RefSeq"/>
        </authorList>
    </citation>
    <scope>IDENTIFICATION</scope>
</reference>
<dbReference type="PANTHER" id="PTHR23316">
    <property type="entry name" value="IMPORTIN ALPHA"/>
    <property type="match status" value="1"/>
</dbReference>
<keyword evidence="3" id="KW-0677">Repeat</keyword>
<dbReference type="InterPro" id="IPR011989">
    <property type="entry name" value="ARM-like"/>
</dbReference>
<dbReference type="Gene3D" id="1.20.5.690">
    <property type="entry name" value="Importin-alpha, importin-beta-binding domain"/>
    <property type="match status" value="1"/>
</dbReference>
<dbReference type="InterPro" id="IPR000225">
    <property type="entry name" value="Armadillo"/>
</dbReference>
<evidence type="ECO:0000259" key="7">
    <source>
        <dbReference type="PROSITE" id="PS51214"/>
    </source>
</evidence>
<dbReference type="SUPFAM" id="SSF48371">
    <property type="entry name" value="ARM repeat"/>
    <property type="match status" value="1"/>
</dbReference>
<evidence type="ECO:0000256" key="4">
    <source>
        <dbReference type="ARBA" id="ARBA00022927"/>
    </source>
</evidence>
<dbReference type="GeneID" id="100207449"/>
<keyword evidence="2 5" id="KW-0813">Transport</keyword>
<dbReference type="InterPro" id="IPR016024">
    <property type="entry name" value="ARM-type_fold"/>
</dbReference>
<accession>A0ABM4BKS0</accession>
<feature type="domain" description="IBB" evidence="7">
    <location>
        <begin position="1"/>
        <end position="51"/>
    </location>
</feature>
<dbReference type="InterPro" id="IPR024931">
    <property type="entry name" value="Importin_alpha"/>
</dbReference>
<dbReference type="Pfam" id="PF01749">
    <property type="entry name" value="IBB"/>
    <property type="match status" value="1"/>
</dbReference>
<comment type="similarity">
    <text evidence="1 5">Belongs to the importin alpha family.</text>
</comment>
<feature type="repeat" description="ARM" evidence="6">
    <location>
        <begin position="149"/>
        <end position="191"/>
    </location>
</feature>
<dbReference type="InterPro" id="IPR002652">
    <property type="entry name" value="Importin-a_IBB"/>
</dbReference>
<gene>
    <name evidence="9" type="primary">LOC100207449</name>
</gene>
<dbReference type="PROSITE" id="PS51214">
    <property type="entry name" value="IBB"/>
    <property type="match status" value="1"/>
</dbReference>
<dbReference type="InterPro" id="IPR036975">
    <property type="entry name" value="Importin-a_IBB_sf"/>
</dbReference>
<dbReference type="Pfam" id="PF00514">
    <property type="entry name" value="Arm"/>
    <property type="match status" value="8"/>
</dbReference>
<evidence type="ECO:0000313" key="8">
    <source>
        <dbReference type="Proteomes" id="UP001652625"/>
    </source>
</evidence>
<dbReference type="Gene3D" id="1.25.10.10">
    <property type="entry name" value="Leucine-rich Repeat Variant"/>
    <property type="match status" value="1"/>
</dbReference>
<proteinExistence type="inferred from homology"/>
<evidence type="ECO:0000313" key="9">
    <source>
        <dbReference type="RefSeq" id="XP_065649659.1"/>
    </source>
</evidence>
<evidence type="ECO:0000256" key="3">
    <source>
        <dbReference type="ARBA" id="ARBA00022737"/>
    </source>
</evidence>
<keyword evidence="8" id="KW-1185">Reference proteome</keyword>
<dbReference type="InterPro" id="IPR032413">
    <property type="entry name" value="Arm_3"/>
</dbReference>
<evidence type="ECO:0000256" key="6">
    <source>
        <dbReference type="PROSITE-ProRule" id="PRU00259"/>
    </source>
</evidence>
<dbReference type="Pfam" id="PF16186">
    <property type="entry name" value="Arm_3"/>
    <property type="match status" value="1"/>
</dbReference>
<organism evidence="8 9">
    <name type="scientific">Hydra vulgaris</name>
    <name type="common">Hydra</name>
    <name type="synonym">Hydra attenuata</name>
    <dbReference type="NCBI Taxonomy" id="6087"/>
    <lineage>
        <taxon>Eukaryota</taxon>
        <taxon>Metazoa</taxon>
        <taxon>Cnidaria</taxon>
        <taxon>Hydrozoa</taxon>
        <taxon>Hydroidolina</taxon>
        <taxon>Anthoathecata</taxon>
        <taxon>Aplanulata</taxon>
        <taxon>Hydridae</taxon>
        <taxon>Hydra</taxon>
    </lineage>
</organism>
<protein>
    <recommendedName>
        <fullName evidence="5">Importin subunit alpha</fullName>
    </recommendedName>
</protein>